<feature type="chain" id="PRO_5021316076" evidence="2">
    <location>
        <begin position="22"/>
        <end position="389"/>
    </location>
</feature>
<name>A0A4Y1N0Q0_9PROT</name>
<evidence type="ECO:0000256" key="2">
    <source>
        <dbReference type="SAM" id="SignalP"/>
    </source>
</evidence>
<protein>
    <submittedName>
        <fullName evidence="3">Uncharacterized protein</fullName>
    </submittedName>
</protein>
<feature type="compositionally biased region" description="Low complexity" evidence="1">
    <location>
        <begin position="262"/>
        <end position="275"/>
    </location>
</feature>
<dbReference type="RefSeq" id="WP_314215814.1">
    <property type="nucleotide sequence ID" value="NZ_CP025189.1"/>
</dbReference>
<evidence type="ECO:0000313" key="3">
    <source>
        <dbReference type="EMBL" id="AWV23832.1"/>
    </source>
</evidence>
<feature type="signal peptide" evidence="2">
    <location>
        <begin position="1"/>
        <end position="21"/>
    </location>
</feature>
<reference evidence="3" key="1">
    <citation type="submission" date="2017-12" db="EMBL/GenBank/DDBJ databases">
        <authorList>
            <person name="Martens C."/>
            <person name="Dahlstrom E."/>
            <person name="Barbian K."/>
            <person name="Sykora L."/>
            <person name="Ricklefs S."/>
            <person name="Bruno D."/>
            <person name="Anzick I."/>
            <person name="Myles I."/>
            <person name="Datta S.K."/>
        </authorList>
    </citation>
    <scope>NUCLEOTIDE SEQUENCE</scope>
    <source>
        <strain evidence="3">AD2</strain>
    </source>
</reference>
<organism evidence="3">
    <name type="scientific">Roseomonas mucosa</name>
    <dbReference type="NCBI Taxonomy" id="207340"/>
    <lineage>
        <taxon>Bacteria</taxon>
        <taxon>Pseudomonadati</taxon>
        <taxon>Pseudomonadota</taxon>
        <taxon>Alphaproteobacteria</taxon>
        <taxon>Acetobacterales</taxon>
        <taxon>Roseomonadaceae</taxon>
        <taxon>Roseomonas</taxon>
    </lineage>
</organism>
<keyword evidence="2" id="KW-0732">Signal</keyword>
<gene>
    <name evidence="3" type="ORF">RADP37_02499</name>
</gene>
<accession>A0A4Y1N0Q0</accession>
<proteinExistence type="predicted"/>
<feature type="region of interest" description="Disordered" evidence="1">
    <location>
        <begin position="234"/>
        <end position="275"/>
    </location>
</feature>
<feature type="region of interest" description="Disordered" evidence="1">
    <location>
        <begin position="146"/>
        <end position="173"/>
    </location>
</feature>
<dbReference type="AlphaFoldDB" id="A0A4Y1N0Q0"/>
<sequence length="389" mass="40976">MRSFRILTSLLLFGGSPSLTAMTPWQDVHAAKPDRPAPEAAPLAVPDRLALATVPWSASLPENLPALEQERAALQERLAQIGLTIDRILAGVVMTARKADPWGPARESDPAPLLEALGQERQLILDRLGQVDRKSLLLATTTSLPARAAPRDPDADLLAGTDPAPAPEDAETPEALMARVDRLGAAMDRLLASIEAPPESQERGGASGEELLKRLYALRDAQTRLLERIARIEAPPIPLPPPSPPEERLASAPSGDGPVLAPAPAADAAEEAAPAGETQVLPPLFAMAEPEPPAEKRLVEKPIVETPVQAPAAPPVLVAGPAVPPPPPSPVQAIAPSAPAALPVRDSAPASREARLIPALRCRILLQRAQLGEELTPVERRDLRGACVT</sequence>
<dbReference type="EMBL" id="CP025189">
    <property type="protein sequence ID" value="AWV23832.1"/>
    <property type="molecule type" value="Genomic_DNA"/>
</dbReference>
<feature type="compositionally biased region" description="Pro residues" evidence="1">
    <location>
        <begin position="235"/>
        <end position="244"/>
    </location>
</feature>
<evidence type="ECO:0000256" key="1">
    <source>
        <dbReference type="SAM" id="MobiDB-lite"/>
    </source>
</evidence>